<evidence type="ECO:0000313" key="3">
    <source>
        <dbReference type="Proteomes" id="UP000800036"/>
    </source>
</evidence>
<gene>
    <name evidence="2" type="ORF">BU23DRAFT_495095</name>
</gene>
<feature type="non-terminal residue" evidence="2">
    <location>
        <position position="1"/>
    </location>
</feature>
<proteinExistence type="predicted"/>
<dbReference type="OrthoDB" id="3794770at2759"/>
<reference evidence="2" key="1">
    <citation type="journal article" date="2020" name="Stud. Mycol.">
        <title>101 Dothideomycetes genomes: a test case for predicting lifestyles and emergence of pathogens.</title>
        <authorList>
            <person name="Haridas S."/>
            <person name="Albert R."/>
            <person name="Binder M."/>
            <person name="Bloem J."/>
            <person name="Labutti K."/>
            <person name="Salamov A."/>
            <person name="Andreopoulos B."/>
            <person name="Baker S."/>
            <person name="Barry K."/>
            <person name="Bills G."/>
            <person name="Bluhm B."/>
            <person name="Cannon C."/>
            <person name="Castanera R."/>
            <person name="Culley D."/>
            <person name="Daum C."/>
            <person name="Ezra D."/>
            <person name="Gonzalez J."/>
            <person name="Henrissat B."/>
            <person name="Kuo A."/>
            <person name="Liang C."/>
            <person name="Lipzen A."/>
            <person name="Lutzoni F."/>
            <person name="Magnuson J."/>
            <person name="Mondo S."/>
            <person name="Nolan M."/>
            <person name="Ohm R."/>
            <person name="Pangilinan J."/>
            <person name="Park H.-J."/>
            <person name="Ramirez L."/>
            <person name="Alfaro M."/>
            <person name="Sun H."/>
            <person name="Tritt A."/>
            <person name="Yoshinaga Y."/>
            <person name="Zwiers L.-H."/>
            <person name="Turgeon B."/>
            <person name="Goodwin S."/>
            <person name="Spatafora J."/>
            <person name="Crous P."/>
            <person name="Grigoriev I."/>
        </authorList>
    </citation>
    <scope>NUCLEOTIDE SEQUENCE</scope>
    <source>
        <strain evidence="2">CBS 107.79</strain>
    </source>
</reference>
<dbReference type="EMBL" id="ML976916">
    <property type="protein sequence ID" value="KAF1963880.1"/>
    <property type="molecule type" value="Genomic_DNA"/>
</dbReference>
<evidence type="ECO:0000256" key="1">
    <source>
        <dbReference type="SAM" id="MobiDB-lite"/>
    </source>
</evidence>
<accession>A0A6A5UHR2</accession>
<feature type="region of interest" description="Disordered" evidence="1">
    <location>
        <begin position="1"/>
        <end position="56"/>
    </location>
</feature>
<evidence type="ECO:0000313" key="2">
    <source>
        <dbReference type="EMBL" id="KAF1963880.1"/>
    </source>
</evidence>
<protein>
    <submittedName>
        <fullName evidence="2">Uncharacterized protein</fullName>
    </submittedName>
</protein>
<keyword evidence="3" id="KW-1185">Reference proteome</keyword>
<name>A0A6A5UHR2_9PLEO</name>
<dbReference type="AlphaFoldDB" id="A0A6A5UHR2"/>
<dbReference type="Proteomes" id="UP000800036">
    <property type="component" value="Unassembled WGS sequence"/>
</dbReference>
<sequence length="56" mass="6276">SQKGKRKASQPLLQSRKRQKRVVNATDVREASEGASAAPTKSTRRGRNVKLPDRFK</sequence>
<organism evidence="2 3">
    <name type="scientific">Bimuria novae-zelandiae CBS 107.79</name>
    <dbReference type="NCBI Taxonomy" id="1447943"/>
    <lineage>
        <taxon>Eukaryota</taxon>
        <taxon>Fungi</taxon>
        <taxon>Dikarya</taxon>
        <taxon>Ascomycota</taxon>
        <taxon>Pezizomycotina</taxon>
        <taxon>Dothideomycetes</taxon>
        <taxon>Pleosporomycetidae</taxon>
        <taxon>Pleosporales</taxon>
        <taxon>Massarineae</taxon>
        <taxon>Didymosphaeriaceae</taxon>
        <taxon>Bimuria</taxon>
    </lineage>
</organism>